<proteinExistence type="predicted"/>
<name>A0A2G5CCG0_AQUCA</name>
<reference evidence="1 2" key="1">
    <citation type="submission" date="2017-09" db="EMBL/GenBank/DDBJ databases">
        <title>WGS assembly of Aquilegia coerulea Goldsmith.</title>
        <authorList>
            <person name="Hodges S."/>
            <person name="Kramer E."/>
            <person name="Nordborg M."/>
            <person name="Tomkins J."/>
            <person name="Borevitz J."/>
            <person name="Derieg N."/>
            <person name="Yan J."/>
            <person name="Mihaltcheva S."/>
            <person name="Hayes R.D."/>
            <person name="Rokhsar D."/>
        </authorList>
    </citation>
    <scope>NUCLEOTIDE SEQUENCE [LARGE SCALE GENOMIC DNA]</scope>
    <source>
        <strain evidence="2">cv. Goldsmith</strain>
    </source>
</reference>
<dbReference type="AlphaFoldDB" id="A0A2G5CCG0"/>
<dbReference type="EMBL" id="KZ305081">
    <property type="protein sequence ID" value="PIA28946.1"/>
    <property type="molecule type" value="Genomic_DNA"/>
</dbReference>
<protein>
    <submittedName>
        <fullName evidence="1">Uncharacterized protein</fullName>
    </submittedName>
</protein>
<evidence type="ECO:0000313" key="1">
    <source>
        <dbReference type="EMBL" id="PIA28946.1"/>
    </source>
</evidence>
<organism evidence="1 2">
    <name type="scientific">Aquilegia coerulea</name>
    <name type="common">Rocky mountain columbine</name>
    <dbReference type="NCBI Taxonomy" id="218851"/>
    <lineage>
        <taxon>Eukaryota</taxon>
        <taxon>Viridiplantae</taxon>
        <taxon>Streptophyta</taxon>
        <taxon>Embryophyta</taxon>
        <taxon>Tracheophyta</taxon>
        <taxon>Spermatophyta</taxon>
        <taxon>Magnoliopsida</taxon>
        <taxon>Ranunculales</taxon>
        <taxon>Ranunculaceae</taxon>
        <taxon>Thalictroideae</taxon>
        <taxon>Aquilegia</taxon>
    </lineage>
</organism>
<sequence length="81" mass="9868">MKLIMTALVLVRRRVKGSLFRLIMFMRQAPVTNKRFEMKFIHVQILRSLINYHWYGENHDNRLYDIKSGLLSWMLKDESRI</sequence>
<gene>
    <name evidence="1" type="ORF">AQUCO_06400013v1</name>
</gene>
<keyword evidence="2" id="KW-1185">Reference proteome</keyword>
<dbReference type="InParanoid" id="A0A2G5CCG0"/>
<evidence type="ECO:0000313" key="2">
    <source>
        <dbReference type="Proteomes" id="UP000230069"/>
    </source>
</evidence>
<dbReference type="Proteomes" id="UP000230069">
    <property type="component" value="Unassembled WGS sequence"/>
</dbReference>
<accession>A0A2G5CCG0</accession>